<organism evidence="1 2">
    <name type="scientific">Roseateles chitinivorans</name>
    <dbReference type="NCBI Taxonomy" id="2917965"/>
    <lineage>
        <taxon>Bacteria</taxon>
        <taxon>Pseudomonadati</taxon>
        <taxon>Pseudomonadota</taxon>
        <taxon>Betaproteobacteria</taxon>
        <taxon>Burkholderiales</taxon>
        <taxon>Sphaerotilaceae</taxon>
        <taxon>Roseateles</taxon>
    </lineage>
</organism>
<dbReference type="RefSeq" id="WP_091729590.1">
    <property type="nucleotide sequence ID" value="NZ_PEOG01000011.1"/>
</dbReference>
<gene>
    <name evidence="1" type="ORF">CS062_04960</name>
</gene>
<comment type="caution">
    <text evidence="1">The sequence shown here is derived from an EMBL/GenBank/DDBJ whole genome shotgun (WGS) entry which is preliminary data.</text>
</comment>
<sequence length="81" mass="8878">MGQTLWSGESEFGAAGVAWDWVRMPYGIVSMVDPMALVTNLQFLNGEGEVLAPIESAIQLNGIVHTLPWQEQVQLALATRH</sequence>
<dbReference type="Gene3D" id="3.10.450.610">
    <property type="match status" value="1"/>
</dbReference>
<protein>
    <submittedName>
        <fullName evidence="1">Uncharacterized protein</fullName>
    </submittedName>
</protein>
<name>A0A2G9CCW1_9BURK</name>
<keyword evidence="2" id="KW-1185">Reference proteome</keyword>
<proteinExistence type="predicted"/>
<evidence type="ECO:0000313" key="2">
    <source>
        <dbReference type="Proteomes" id="UP000231501"/>
    </source>
</evidence>
<evidence type="ECO:0000313" key="1">
    <source>
        <dbReference type="EMBL" id="PIM54261.1"/>
    </source>
</evidence>
<reference evidence="1 2" key="1">
    <citation type="submission" date="2017-11" db="EMBL/GenBank/DDBJ databases">
        <title>Draft genome sequence of Mitsuaria sp. HWN-4.</title>
        <authorList>
            <person name="Gundlapally S.R."/>
        </authorList>
    </citation>
    <scope>NUCLEOTIDE SEQUENCE [LARGE SCALE GENOMIC DNA]</scope>
    <source>
        <strain evidence="1 2">HWN-4</strain>
    </source>
</reference>
<dbReference type="Proteomes" id="UP000231501">
    <property type="component" value="Unassembled WGS sequence"/>
</dbReference>
<accession>A0A2G9CCW1</accession>
<dbReference type="EMBL" id="PEOG01000011">
    <property type="protein sequence ID" value="PIM54261.1"/>
    <property type="molecule type" value="Genomic_DNA"/>
</dbReference>
<dbReference type="AlphaFoldDB" id="A0A2G9CCW1"/>
<dbReference type="OrthoDB" id="8899430at2"/>